<evidence type="ECO:0000313" key="4">
    <source>
        <dbReference type="Proteomes" id="UP000186308"/>
    </source>
</evidence>
<dbReference type="RefSeq" id="WP_029313664.1">
    <property type="nucleotide sequence ID" value="NZ_FTNE01000036.1"/>
</dbReference>
<proteinExistence type="inferred from homology"/>
<dbReference type="AlphaFoldDB" id="A0A8G2FLQ7"/>
<reference evidence="3 4" key="1">
    <citation type="submission" date="2017-01" db="EMBL/GenBank/DDBJ databases">
        <authorList>
            <person name="Varghese N."/>
            <person name="Submissions S."/>
        </authorList>
    </citation>
    <scope>NUCLEOTIDE SEQUENCE [LARGE SCALE GENOMIC DNA]</scope>
    <source>
        <strain evidence="3 4">ATCC 35905</strain>
    </source>
</reference>
<dbReference type="EMBL" id="FTNE01000036">
    <property type="protein sequence ID" value="SIR47342.1"/>
    <property type="molecule type" value="Genomic_DNA"/>
</dbReference>
<dbReference type="Proteomes" id="UP000186308">
    <property type="component" value="Unassembled WGS sequence"/>
</dbReference>
<feature type="domain" description="T-SNARE coiled-coil homology" evidence="2">
    <location>
        <begin position="14"/>
        <end position="55"/>
    </location>
</feature>
<name>A0A8G2FLQ7_ACIRU</name>
<organism evidence="3 4">
    <name type="scientific">Acidiphilium rubrum</name>
    <dbReference type="NCBI Taxonomy" id="526"/>
    <lineage>
        <taxon>Bacteria</taxon>
        <taxon>Pseudomonadati</taxon>
        <taxon>Pseudomonadota</taxon>
        <taxon>Alphaproteobacteria</taxon>
        <taxon>Acetobacterales</taxon>
        <taxon>Acidocellaceae</taxon>
        <taxon>Acidiphilium</taxon>
    </lineage>
</organism>
<dbReference type="PROSITE" id="PS50192">
    <property type="entry name" value="T_SNARE"/>
    <property type="match status" value="1"/>
</dbReference>
<evidence type="ECO:0000259" key="2">
    <source>
        <dbReference type="PROSITE" id="PS50192"/>
    </source>
</evidence>
<gene>
    <name evidence="3" type="ORF">SAMN05421828_13625</name>
</gene>
<dbReference type="InterPro" id="IPR000727">
    <property type="entry name" value="T_SNARE_dom"/>
</dbReference>
<protein>
    <recommendedName>
        <fullName evidence="2">t-SNARE coiled-coil homology domain-containing protein</fullName>
    </recommendedName>
</protein>
<comment type="caution">
    <text evidence="3">The sequence shown here is derived from an EMBL/GenBank/DDBJ whole genome shotgun (WGS) entry which is preliminary data.</text>
</comment>
<accession>A0A8G2FLQ7</accession>
<comment type="similarity">
    <text evidence="1">Belongs to the methyl-accepting chemotaxis (MCP) protein family.</text>
</comment>
<evidence type="ECO:0000313" key="3">
    <source>
        <dbReference type="EMBL" id="SIR47342.1"/>
    </source>
</evidence>
<keyword evidence="4" id="KW-1185">Reference proteome</keyword>
<sequence>MDDIQQRAIQNALAALAQGQTETATALLKGISGVHETVRDVSDVLDQQGEILTRIFAAVAQKDNDGDDSLAMLLATLIKQIENQMVRMTELSTRVMVRLEELPERLAREIDRQTNRIPAE</sequence>
<evidence type="ECO:0000256" key="1">
    <source>
        <dbReference type="ARBA" id="ARBA00029447"/>
    </source>
</evidence>